<dbReference type="InterPro" id="IPR011009">
    <property type="entry name" value="Kinase-like_dom_sf"/>
</dbReference>
<dbReference type="InterPro" id="IPR000719">
    <property type="entry name" value="Prot_kinase_dom"/>
</dbReference>
<keyword evidence="6" id="KW-0418">Kinase</keyword>
<evidence type="ECO:0000259" key="5">
    <source>
        <dbReference type="PROSITE" id="PS50011"/>
    </source>
</evidence>
<evidence type="ECO:0000256" key="2">
    <source>
        <dbReference type="ARBA" id="ARBA00022840"/>
    </source>
</evidence>
<keyword evidence="7" id="KW-1185">Reference proteome</keyword>
<dbReference type="SMART" id="SM00220">
    <property type="entry name" value="S_TKc"/>
    <property type="match status" value="1"/>
</dbReference>
<dbReference type="PROSITE" id="PS50011">
    <property type="entry name" value="PROTEIN_KINASE_DOM"/>
    <property type="match status" value="1"/>
</dbReference>
<evidence type="ECO:0000256" key="1">
    <source>
        <dbReference type="ARBA" id="ARBA00022741"/>
    </source>
</evidence>
<feature type="region of interest" description="Disordered" evidence="4">
    <location>
        <begin position="391"/>
        <end position="427"/>
    </location>
</feature>
<keyword evidence="6" id="KW-0808">Transferase</keyword>
<dbReference type="PANTHER" id="PTHR24347">
    <property type="entry name" value="SERINE/THREONINE-PROTEIN KINASE"/>
    <property type="match status" value="1"/>
</dbReference>
<dbReference type="Gene3D" id="3.30.200.20">
    <property type="entry name" value="Phosphorylase Kinase, domain 1"/>
    <property type="match status" value="1"/>
</dbReference>
<dbReference type="PROSITE" id="PS00108">
    <property type="entry name" value="PROTEIN_KINASE_ST"/>
    <property type="match status" value="1"/>
</dbReference>
<keyword evidence="2 3" id="KW-0067">ATP-binding</keyword>
<organism evidence="6 7">
    <name type="scientific">Aureococcus anophagefferens</name>
    <name type="common">Harmful bloom alga</name>
    <dbReference type="NCBI Taxonomy" id="44056"/>
    <lineage>
        <taxon>Eukaryota</taxon>
        <taxon>Sar</taxon>
        <taxon>Stramenopiles</taxon>
        <taxon>Ochrophyta</taxon>
        <taxon>Pelagophyceae</taxon>
        <taxon>Pelagomonadales</taxon>
        <taxon>Pelagomonadaceae</taxon>
        <taxon>Aureococcus</taxon>
    </lineage>
</organism>
<dbReference type="Gene3D" id="6.10.140.620">
    <property type="match status" value="1"/>
</dbReference>
<dbReference type="Gene3D" id="1.10.510.10">
    <property type="entry name" value="Transferase(Phosphotransferase) domain 1"/>
    <property type="match status" value="1"/>
</dbReference>
<feature type="domain" description="Protein kinase" evidence="5">
    <location>
        <begin position="443"/>
        <end position="704"/>
    </location>
</feature>
<feature type="binding site" evidence="3">
    <location>
        <position position="476"/>
    </location>
    <ligand>
        <name>ATP</name>
        <dbReference type="ChEBI" id="CHEBI:30616"/>
    </ligand>
</feature>
<dbReference type="CDD" id="cd05117">
    <property type="entry name" value="STKc_CAMK"/>
    <property type="match status" value="1"/>
</dbReference>
<dbReference type="InterPro" id="IPR008271">
    <property type="entry name" value="Ser/Thr_kinase_AS"/>
</dbReference>
<sequence>MASVDVLYETPFPQRSTTRVKNACAWDGTGRLVLTPTATREARTGTVDEGQKQSGCPAPLELRRQTAGAGAPCRSASWSPVGLAWDGGALLATVSATGACAVFEPPRCWADYAWATVDDVAAARPGADRLALGENGFGAPAGDAAAFAWCPTTSDVDGARFGVAALARGSSVVLRRYRRARAGRGPSAEFADRAAKGARGRRSEFGPEDVALRHPDERPVVSFAVGSGVLGVLAGARAELWTDRGCVILPSDDASCLAVLDDERVACGGAAGGARVFGVDGAPKGPLFDGGDVVFASRRANGLAPGGDRGREEPDFAKRAEGFARLRVRALGARDAALGNADLRGAPPRLPLRASEHALACGWGSEPRAPPDALRAPRVAAAAEATLAALRSARSDPGRAATADEAAGRPPRGSSKTNRDAAGAPDLDSEFGRAYKLDAGCEARRGVDLGTGAFSRVVKATKRMANNEAGQAVAVKCITKTPDLKAEDIASLREEVAVLQSIEHPNIIKLYNFYEEKKMFYMVIELMEGGELFERIVKKTFYNEKEARDLIRILLDALAYLHHRHIVHRDLKPENLLLKSPYNDFDIKLADFGFAKKVNGKSLDTQCGTPGYVAPEILKGAKYGTEVDMWSCGVIVYILLGGYPPFHDDNHAILYRKIKAADYTFEPQYWDQVSDDAKDLIKKMLVVDPDKRLTADQALRHPWFLVGDHELISRNLSTTLDTMKKFNARRKFRGTVKGIMLTNKMARGFN</sequence>
<evidence type="ECO:0000256" key="3">
    <source>
        <dbReference type="PROSITE-ProRule" id="PRU10141"/>
    </source>
</evidence>
<proteinExistence type="predicted"/>
<evidence type="ECO:0000313" key="7">
    <source>
        <dbReference type="Proteomes" id="UP001363151"/>
    </source>
</evidence>
<dbReference type="EMBL" id="JBBJCI010000358">
    <property type="protein sequence ID" value="KAK7233587.1"/>
    <property type="molecule type" value="Genomic_DNA"/>
</dbReference>
<dbReference type="GO" id="GO:0016301">
    <property type="term" value="F:kinase activity"/>
    <property type="evidence" value="ECO:0007669"/>
    <property type="project" value="UniProtKB-KW"/>
</dbReference>
<dbReference type="SUPFAM" id="SSF56112">
    <property type="entry name" value="Protein kinase-like (PK-like)"/>
    <property type="match status" value="1"/>
</dbReference>
<dbReference type="InterPro" id="IPR017441">
    <property type="entry name" value="Protein_kinase_ATP_BS"/>
</dbReference>
<gene>
    <name evidence="6" type="ORF">SO694_00107051</name>
</gene>
<dbReference type="Pfam" id="PF00069">
    <property type="entry name" value="Pkinase"/>
    <property type="match status" value="1"/>
</dbReference>
<name>A0ABR1FMK3_AURAN</name>
<protein>
    <submittedName>
        <fullName evidence="6">Protein serine/threonine kinase</fullName>
    </submittedName>
</protein>
<comment type="caution">
    <text evidence="6">The sequence shown here is derived from an EMBL/GenBank/DDBJ whole genome shotgun (WGS) entry which is preliminary data.</text>
</comment>
<dbReference type="Proteomes" id="UP001363151">
    <property type="component" value="Unassembled WGS sequence"/>
</dbReference>
<evidence type="ECO:0000256" key="4">
    <source>
        <dbReference type="SAM" id="MobiDB-lite"/>
    </source>
</evidence>
<dbReference type="PROSITE" id="PS00107">
    <property type="entry name" value="PROTEIN_KINASE_ATP"/>
    <property type="match status" value="1"/>
</dbReference>
<accession>A0ABR1FMK3</accession>
<evidence type="ECO:0000313" key="6">
    <source>
        <dbReference type="EMBL" id="KAK7233587.1"/>
    </source>
</evidence>
<keyword evidence="1 3" id="KW-0547">Nucleotide-binding</keyword>
<reference evidence="6 7" key="1">
    <citation type="submission" date="2024-03" db="EMBL/GenBank/DDBJ databases">
        <title>Aureococcus anophagefferens CCMP1851 and Kratosvirus quantuckense: Draft genome of a second virus-susceptible host strain in the model system.</title>
        <authorList>
            <person name="Chase E."/>
            <person name="Truchon A.R."/>
            <person name="Schepens W."/>
            <person name="Wilhelm S.W."/>
        </authorList>
    </citation>
    <scope>NUCLEOTIDE SEQUENCE [LARGE SCALE GENOMIC DNA]</scope>
    <source>
        <strain evidence="6 7">CCMP1851</strain>
    </source>
</reference>